<comment type="caution">
    <text evidence="1">The sequence shown here is derived from an EMBL/GenBank/DDBJ whole genome shotgun (WGS) entry which is preliminary data.</text>
</comment>
<protein>
    <recommendedName>
        <fullName evidence="3">Camelysin-like metallo-endopeptidase</fullName>
    </recommendedName>
</protein>
<dbReference type="Proteomes" id="UP000479241">
    <property type="component" value="Unassembled WGS sequence"/>
</dbReference>
<reference evidence="1 2" key="1">
    <citation type="submission" date="2019-12" db="EMBL/GenBank/DDBJ databases">
        <title>the WGS of Blastococcus saxobsidens 67B17.</title>
        <authorList>
            <person name="Jiang Z."/>
        </authorList>
    </citation>
    <scope>NUCLEOTIDE SEQUENCE [LARGE SCALE GENOMIC DNA]</scope>
    <source>
        <strain evidence="1 2">67B17</strain>
    </source>
</reference>
<dbReference type="InterPro" id="IPR022121">
    <property type="entry name" value="Peptidase_M73_camelysin"/>
</dbReference>
<evidence type="ECO:0000313" key="2">
    <source>
        <dbReference type="Proteomes" id="UP000479241"/>
    </source>
</evidence>
<name>A0A6L9VWN4_9ACTN</name>
<evidence type="ECO:0008006" key="3">
    <source>
        <dbReference type="Google" id="ProtNLM"/>
    </source>
</evidence>
<dbReference type="EMBL" id="JAAGWG010000001">
    <property type="protein sequence ID" value="NEK84236.1"/>
    <property type="molecule type" value="Genomic_DNA"/>
</dbReference>
<dbReference type="Pfam" id="PF12389">
    <property type="entry name" value="Peptidase_M73"/>
    <property type="match status" value="1"/>
</dbReference>
<dbReference type="AlphaFoldDB" id="A0A6L9VWN4"/>
<organism evidence="1 2">
    <name type="scientific">Blastococcus saxobsidens</name>
    <dbReference type="NCBI Taxonomy" id="138336"/>
    <lineage>
        <taxon>Bacteria</taxon>
        <taxon>Bacillati</taxon>
        <taxon>Actinomycetota</taxon>
        <taxon>Actinomycetes</taxon>
        <taxon>Geodermatophilales</taxon>
        <taxon>Geodermatophilaceae</taxon>
        <taxon>Blastococcus</taxon>
    </lineage>
</organism>
<accession>A0A6L9VWN4</accession>
<gene>
    <name evidence="1" type="ORF">GCU60_00400</name>
</gene>
<dbReference type="RefSeq" id="WP_163201662.1">
    <property type="nucleotide sequence ID" value="NZ_JAAGWG010000001.1"/>
</dbReference>
<sequence>MSIRSSKAAESGTTAKVLGSLGVLGIAAAVAGMGTFGTFTDTTTPVEADVDTGVLSVSLGRAANNATVPLIPGGLVPGDTLATPFDLRNDGTLAWSSVSFESAASRSSLLDTDRVNGLQMVVQSCSSPWTVTGPGAYGCGGTVTDFYTGPVVMDEVLEGAASLAPGRVDHLLATIVFPQSAGNALQGQVTDLAITFTAVQRDGTDR</sequence>
<evidence type="ECO:0000313" key="1">
    <source>
        <dbReference type="EMBL" id="NEK84236.1"/>
    </source>
</evidence>
<proteinExistence type="predicted"/>